<evidence type="ECO:0000313" key="2">
    <source>
        <dbReference type="EMBL" id="BAC57708.1"/>
    </source>
</evidence>
<feature type="region of interest" description="Disordered" evidence="1">
    <location>
        <begin position="1"/>
        <end position="21"/>
    </location>
</feature>
<evidence type="ECO:0000256" key="1">
    <source>
        <dbReference type="SAM" id="MobiDB-lite"/>
    </source>
</evidence>
<name>Q84ZE2_ORYSJ</name>
<evidence type="ECO:0000313" key="3">
    <source>
        <dbReference type="Proteomes" id="UP000000763"/>
    </source>
</evidence>
<dbReference type="EMBL" id="AP004348">
    <property type="protein sequence ID" value="BAC57708.1"/>
    <property type="molecule type" value="Genomic_DNA"/>
</dbReference>
<sequence>MEEEEETSAEEEEAEDSLSCWRPPSHAVARRLASLQAIGPVIVLQSAPPLVIIACSKLWRPP</sequence>
<dbReference type="AlphaFoldDB" id="Q84ZE2"/>
<dbReference type="Proteomes" id="UP000000763">
    <property type="component" value="Chromosome 7"/>
</dbReference>
<proteinExistence type="predicted"/>
<reference evidence="3" key="1">
    <citation type="journal article" date="2005" name="Nature">
        <title>The map-based sequence of the rice genome.</title>
        <authorList>
            <consortium name="International rice genome sequencing project (IRGSP)"/>
            <person name="Matsumoto T."/>
            <person name="Wu J."/>
            <person name="Kanamori H."/>
            <person name="Katayose Y."/>
            <person name="Fujisawa M."/>
            <person name="Namiki N."/>
            <person name="Mizuno H."/>
            <person name="Yamamoto K."/>
            <person name="Antonio B.A."/>
            <person name="Baba T."/>
            <person name="Sakata K."/>
            <person name="Nagamura Y."/>
            <person name="Aoki H."/>
            <person name="Arikawa K."/>
            <person name="Arita K."/>
            <person name="Bito T."/>
            <person name="Chiden Y."/>
            <person name="Fujitsuka N."/>
            <person name="Fukunaka R."/>
            <person name="Hamada M."/>
            <person name="Harada C."/>
            <person name="Hayashi A."/>
            <person name="Hijishita S."/>
            <person name="Honda M."/>
            <person name="Hosokawa S."/>
            <person name="Ichikawa Y."/>
            <person name="Idonuma A."/>
            <person name="Iijima M."/>
            <person name="Ikeda M."/>
            <person name="Ikeno M."/>
            <person name="Ito K."/>
            <person name="Ito S."/>
            <person name="Ito T."/>
            <person name="Ito Y."/>
            <person name="Ito Y."/>
            <person name="Iwabuchi A."/>
            <person name="Kamiya K."/>
            <person name="Karasawa W."/>
            <person name="Kurita K."/>
            <person name="Katagiri S."/>
            <person name="Kikuta A."/>
            <person name="Kobayashi H."/>
            <person name="Kobayashi N."/>
            <person name="Machita K."/>
            <person name="Maehara T."/>
            <person name="Masukawa M."/>
            <person name="Mizubayashi T."/>
            <person name="Mukai Y."/>
            <person name="Nagasaki H."/>
            <person name="Nagata Y."/>
            <person name="Naito S."/>
            <person name="Nakashima M."/>
            <person name="Nakama Y."/>
            <person name="Nakamichi Y."/>
            <person name="Nakamura M."/>
            <person name="Meguro A."/>
            <person name="Negishi M."/>
            <person name="Ohta I."/>
            <person name="Ohta T."/>
            <person name="Okamoto M."/>
            <person name="Ono N."/>
            <person name="Saji S."/>
            <person name="Sakaguchi M."/>
            <person name="Sakai K."/>
            <person name="Shibata M."/>
            <person name="Shimokawa T."/>
            <person name="Song J."/>
            <person name="Takazaki Y."/>
            <person name="Terasawa K."/>
            <person name="Tsugane M."/>
            <person name="Tsuji K."/>
            <person name="Ueda S."/>
            <person name="Waki K."/>
            <person name="Yamagata H."/>
            <person name="Yamamoto M."/>
            <person name="Yamamoto S."/>
            <person name="Yamane H."/>
            <person name="Yoshiki S."/>
            <person name="Yoshihara R."/>
            <person name="Yukawa K."/>
            <person name="Zhong H."/>
            <person name="Yano M."/>
            <person name="Yuan Q."/>
            <person name="Ouyang S."/>
            <person name="Liu J."/>
            <person name="Jones K.M."/>
            <person name="Gansberger K."/>
            <person name="Moffat K."/>
            <person name="Hill J."/>
            <person name="Bera J."/>
            <person name="Fadrosh D."/>
            <person name="Jin S."/>
            <person name="Johri S."/>
            <person name="Kim M."/>
            <person name="Overton L."/>
            <person name="Reardon M."/>
            <person name="Tsitrin T."/>
            <person name="Vuong H."/>
            <person name="Weaver B."/>
            <person name="Ciecko A."/>
            <person name="Tallon L."/>
            <person name="Jackson J."/>
            <person name="Pai G."/>
            <person name="Aken S.V."/>
            <person name="Utterback T."/>
            <person name="Reidmuller S."/>
            <person name="Feldblyum T."/>
            <person name="Hsiao J."/>
            <person name="Zismann V."/>
            <person name="Iobst S."/>
            <person name="de Vazeille A.R."/>
            <person name="Buell C.R."/>
            <person name="Ying K."/>
            <person name="Li Y."/>
            <person name="Lu T."/>
            <person name="Huang Y."/>
            <person name="Zhao Q."/>
            <person name="Feng Q."/>
            <person name="Zhang L."/>
            <person name="Zhu J."/>
            <person name="Weng Q."/>
            <person name="Mu J."/>
            <person name="Lu Y."/>
            <person name="Fan D."/>
            <person name="Liu Y."/>
            <person name="Guan J."/>
            <person name="Zhang Y."/>
            <person name="Yu S."/>
            <person name="Liu X."/>
            <person name="Zhang Y."/>
            <person name="Hong G."/>
            <person name="Han B."/>
            <person name="Choisne N."/>
            <person name="Demange N."/>
            <person name="Orjeda G."/>
            <person name="Samain S."/>
            <person name="Cattolico L."/>
            <person name="Pelletier E."/>
            <person name="Couloux A."/>
            <person name="Segurens B."/>
            <person name="Wincker P."/>
            <person name="D'Hont A."/>
            <person name="Scarpelli C."/>
            <person name="Weissenbach J."/>
            <person name="Salanoubat M."/>
            <person name="Quetier F."/>
            <person name="Yu Y."/>
            <person name="Kim H.R."/>
            <person name="Rambo T."/>
            <person name="Currie J."/>
            <person name="Collura K."/>
            <person name="Luo M."/>
            <person name="Yang T."/>
            <person name="Ammiraju J.S.S."/>
            <person name="Engler F."/>
            <person name="Soderlund C."/>
            <person name="Wing R.A."/>
            <person name="Palmer L.E."/>
            <person name="de la Bastide M."/>
            <person name="Spiegel L."/>
            <person name="Nascimento L."/>
            <person name="Zutavern T."/>
            <person name="O'Shaughnessy A."/>
            <person name="Dike S."/>
            <person name="Dedhia N."/>
            <person name="Preston R."/>
            <person name="Balija V."/>
            <person name="McCombie W.R."/>
            <person name="Chow T."/>
            <person name="Chen H."/>
            <person name="Chung M."/>
            <person name="Chen C."/>
            <person name="Shaw J."/>
            <person name="Wu H."/>
            <person name="Hsiao K."/>
            <person name="Chao Y."/>
            <person name="Chu M."/>
            <person name="Cheng C."/>
            <person name="Hour A."/>
            <person name="Lee P."/>
            <person name="Lin S."/>
            <person name="Lin Y."/>
            <person name="Liou J."/>
            <person name="Liu S."/>
            <person name="Hsing Y."/>
            <person name="Raghuvanshi S."/>
            <person name="Mohanty A."/>
            <person name="Bharti A.K."/>
            <person name="Gaur A."/>
            <person name="Gupta V."/>
            <person name="Kumar D."/>
            <person name="Ravi V."/>
            <person name="Vij S."/>
            <person name="Kapur A."/>
            <person name="Khurana P."/>
            <person name="Khurana P."/>
            <person name="Khurana J.P."/>
            <person name="Tyagi A.K."/>
            <person name="Gaikwad K."/>
            <person name="Singh A."/>
            <person name="Dalal V."/>
            <person name="Srivastava S."/>
            <person name="Dixit A."/>
            <person name="Pal A.K."/>
            <person name="Ghazi I.A."/>
            <person name="Yadav M."/>
            <person name="Pandit A."/>
            <person name="Bhargava A."/>
            <person name="Sureshbabu K."/>
            <person name="Batra K."/>
            <person name="Sharma T.R."/>
            <person name="Mohapatra T."/>
            <person name="Singh N.K."/>
            <person name="Messing J."/>
            <person name="Nelson A.B."/>
            <person name="Fuks G."/>
            <person name="Kavchok S."/>
            <person name="Keizer G."/>
            <person name="Linton E."/>
            <person name="Llaca V."/>
            <person name="Song R."/>
            <person name="Tanyolac B."/>
            <person name="Young S."/>
            <person name="Ho-Il K."/>
            <person name="Hahn J.H."/>
            <person name="Sangsakoo G."/>
            <person name="Vanavichit A."/>
            <person name="de Mattos Luiz.A.T."/>
            <person name="Zimmer P.D."/>
            <person name="Malone G."/>
            <person name="Dellagostin O."/>
            <person name="de Oliveira A.C."/>
            <person name="Bevan M."/>
            <person name="Bancroft I."/>
            <person name="Minx P."/>
            <person name="Cordum H."/>
            <person name="Wilson R."/>
            <person name="Cheng Z."/>
            <person name="Jin W."/>
            <person name="Jiang J."/>
            <person name="Leong S.A."/>
            <person name="Iwama H."/>
            <person name="Gojobori T."/>
            <person name="Itoh T."/>
            <person name="Niimura Y."/>
            <person name="Fujii Y."/>
            <person name="Habara T."/>
            <person name="Sakai H."/>
            <person name="Sato Y."/>
            <person name="Wilson G."/>
            <person name="Kumar K."/>
            <person name="McCouch S."/>
            <person name="Juretic N."/>
            <person name="Hoen D."/>
            <person name="Wright S."/>
            <person name="Bruskiewich R."/>
            <person name="Bureau T."/>
            <person name="Miyao A."/>
            <person name="Hirochika H."/>
            <person name="Nishikawa T."/>
            <person name="Kadowaki K."/>
            <person name="Sugiura M."/>
            <person name="Burr B."/>
            <person name="Sasaki T."/>
        </authorList>
    </citation>
    <scope>NUCLEOTIDE SEQUENCE [LARGE SCALE GENOMIC DNA]</scope>
    <source>
        <strain evidence="3">cv. Nipponbare</strain>
    </source>
</reference>
<accession>Q84ZE2</accession>
<protein>
    <submittedName>
        <fullName evidence="2">Uncharacterized protein</fullName>
    </submittedName>
</protein>
<organism evidence="2 3">
    <name type="scientific">Oryza sativa subsp. japonica</name>
    <name type="common">Rice</name>
    <dbReference type="NCBI Taxonomy" id="39947"/>
    <lineage>
        <taxon>Eukaryota</taxon>
        <taxon>Viridiplantae</taxon>
        <taxon>Streptophyta</taxon>
        <taxon>Embryophyta</taxon>
        <taxon>Tracheophyta</taxon>
        <taxon>Spermatophyta</taxon>
        <taxon>Magnoliopsida</taxon>
        <taxon>Liliopsida</taxon>
        <taxon>Poales</taxon>
        <taxon>Poaceae</taxon>
        <taxon>BOP clade</taxon>
        <taxon>Oryzoideae</taxon>
        <taxon>Oryzeae</taxon>
        <taxon>Oryzinae</taxon>
        <taxon>Oryza</taxon>
        <taxon>Oryza sativa</taxon>
    </lineage>
</organism>
<feature type="compositionally biased region" description="Acidic residues" evidence="1">
    <location>
        <begin position="1"/>
        <end position="16"/>
    </location>
</feature>
<gene>
    <name evidence="2" type="primary">P0683C09.128</name>
</gene>
<reference evidence="3" key="2">
    <citation type="journal article" date="2008" name="Nucleic Acids Res.">
        <title>The rice annotation project database (RAP-DB): 2008 update.</title>
        <authorList>
            <consortium name="The rice annotation project (RAP)"/>
        </authorList>
    </citation>
    <scope>GENOME REANNOTATION</scope>
    <source>
        <strain evidence="3">cv. Nipponbare</strain>
    </source>
</reference>